<evidence type="ECO:0000313" key="3">
    <source>
        <dbReference type="Proteomes" id="UP000092884"/>
    </source>
</evidence>
<evidence type="ECO:0000313" key="2">
    <source>
        <dbReference type="EMBL" id="ANV97591.1"/>
    </source>
</evidence>
<evidence type="ECO:0000259" key="1">
    <source>
        <dbReference type="Pfam" id="PF02169"/>
    </source>
</evidence>
<reference evidence="3" key="1">
    <citation type="submission" date="2016-07" db="EMBL/GenBank/DDBJ databases">
        <authorList>
            <person name="Florea S."/>
            <person name="Webb J.S."/>
            <person name="Jaromczyk J."/>
            <person name="Schardl C.L."/>
        </authorList>
    </citation>
    <scope>NUCLEOTIDE SEQUENCE [LARGE SCALE GENOMIC DNA]</scope>
    <source>
        <strain evidence="3">MIT 01-6242</strain>
    </source>
</reference>
<sequence>MKKAIVVVWTLCAVVYAAPSWFEKPVVREGSLYGLGVGSTPSQAKQNAIVDLSSSLSSSVKTKLEQQTQRKDSKITSLAFQDMSVDTKLQNLSYIQITHSECIETLCYVQVEIHKEDMLRQLDTKLKQQQQVFEGVRNPFAYGYKRDVLYPQILENQMLYEVLSGLKYPLSIHLEKQPSLSLEFVYDSNFQKIGRVFQNALKQEMLKIVRIAPNGEYQIKISVSGDVDFADVSVIVMQGEETLEALEVTDTRKSQVSQEFFAKRLAIQVIKKLKASIPKD</sequence>
<dbReference type="Gene3D" id="3.10.28.20">
    <property type="entry name" value="Acetamidase/Formamidase-like domains"/>
    <property type="match status" value="1"/>
</dbReference>
<accession>A0A1B1U4C4</accession>
<keyword evidence="3" id="KW-1185">Reference proteome</keyword>
<protein>
    <recommendedName>
        <fullName evidence="1">Lipoprotein LPP20-like domain-containing protein</fullName>
    </recommendedName>
</protein>
<dbReference type="KEGG" id="het:BBW65_01665"/>
<dbReference type="Pfam" id="PF02169">
    <property type="entry name" value="LPP20"/>
    <property type="match status" value="1"/>
</dbReference>
<dbReference type="EMBL" id="CP016503">
    <property type="protein sequence ID" value="ANV97591.1"/>
    <property type="molecule type" value="Genomic_DNA"/>
</dbReference>
<name>A0A1B1U4C4_9HELI</name>
<gene>
    <name evidence="2" type="ORF">BBW65_01665</name>
</gene>
<dbReference type="RefSeq" id="WP_066338846.1">
    <property type="nucleotide sequence ID" value="NZ_CP016503.1"/>
</dbReference>
<proteinExistence type="predicted"/>
<dbReference type="InterPro" id="IPR024952">
    <property type="entry name" value="LPP20-like_dom"/>
</dbReference>
<dbReference type="STRING" id="222136.BBW65_01665"/>
<organism evidence="2 3">
    <name type="scientific">Helicobacter enhydrae</name>
    <dbReference type="NCBI Taxonomy" id="222136"/>
    <lineage>
        <taxon>Bacteria</taxon>
        <taxon>Pseudomonadati</taxon>
        <taxon>Campylobacterota</taxon>
        <taxon>Epsilonproteobacteria</taxon>
        <taxon>Campylobacterales</taxon>
        <taxon>Helicobacteraceae</taxon>
        <taxon>Helicobacter</taxon>
    </lineage>
</organism>
<feature type="domain" description="Lipoprotein LPP20-like" evidence="1">
    <location>
        <begin position="19"/>
        <end position="102"/>
    </location>
</feature>
<dbReference type="Proteomes" id="UP000092884">
    <property type="component" value="Chromosome"/>
</dbReference>
<dbReference type="AlphaFoldDB" id="A0A1B1U4C4"/>